<dbReference type="HOGENOM" id="CLU_2484171_0_0_1"/>
<organism evidence="1 2">
    <name type="scientific">Pisolithus microcarpus 441</name>
    <dbReference type="NCBI Taxonomy" id="765257"/>
    <lineage>
        <taxon>Eukaryota</taxon>
        <taxon>Fungi</taxon>
        <taxon>Dikarya</taxon>
        <taxon>Basidiomycota</taxon>
        <taxon>Agaricomycotina</taxon>
        <taxon>Agaricomycetes</taxon>
        <taxon>Agaricomycetidae</taxon>
        <taxon>Boletales</taxon>
        <taxon>Sclerodermatineae</taxon>
        <taxon>Pisolithaceae</taxon>
        <taxon>Pisolithus</taxon>
    </lineage>
</organism>
<sequence>MWDSESDCASFAYRPFSYYDTSKNQGTGVGARNLLSRVFYCQHCTHAGWSPQSCHALYIPRRTPRVTSSPSISWNVQLTGPPSEYPV</sequence>
<gene>
    <name evidence="1" type="ORF">PISMIDRAFT_368748</name>
</gene>
<proteinExistence type="predicted"/>
<evidence type="ECO:0000313" key="2">
    <source>
        <dbReference type="Proteomes" id="UP000054018"/>
    </source>
</evidence>
<keyword evidence="2" id="KW-1185">Reference proteome</keyword>
<evidence type="ECO:0000313" key="1">
    <source>
        <dbReference type="EMBL" id="KIK24957.1"/>
    </source>
</evidence>
<accession>A0A0C9ZRT9</accession>
<dbReference type="AlphaFoldDB" id="A0A0C9ZRT9"/>
<name>A0A0C9ZRT9_9AGAM</name>
<reference evidence="1 2" key="1">
    <citation type="submission" date="2014-04" db="EMBL/GenBank/DDBJ databases">
        <authorList>
            <consortium name="DOE Joint Genome Institute"/>
            <person name="Kuo A."/>
            <person name="Kohler A."/>
            <person name="Costa M.D."/>
            <person name="Nagy L.G."/>
            <person name="Floudas D."/>
            <person name="Copeland A."/>
            <person name="Barry K.W."/>
            <person name="Cichocki N."/>
            <person name="Veneault-Fourrey C."/>
            <person name="LaButti K."/>
            <person name="Lindquist E.A."/>
            <person name="Lipzen A."/>
            <person name="Lundell T."/>
            <person name="Morin E."/>
            <person name="Murat C."/>
            <person name="Sun H."/>
            <person name="Tunlid A."/>
            <person name="Henrissat B."/>
            <person name="Grigoriev I.V."/>
            <person name="Hibbett D.S."/>
            <person name="Martin F."/>
            <person name="Nordberg H.P."/>
            <person name="Cantor M.N."/>
            <person name="Hua S.X."/>
        </authorList>
    </citation>
    <scope>NUCLEOTIDE SEQUENCE [LARGE SCALE GENOMIC DNA]</scope>
    <source>
        <strain evidence="1 2">441</strain>
    </source>
</reference>
<protein>
    <submittedName>
        <fullName evidence="1">Uncharacterized protein</fullName>
    </submittedName>
</protein>
<reference evidence="2" key="2">
    <citation type="submission" date="2015-01" db="EMBL/GenBank/DDBJ databases">
        <title>Evolutionary Origins and Diversification of the Mycorrhizal Mutualists.</title>
        <authorList>
            <consortium name="DOE Joint Genome Institute"/>
            <consortium name="Mycorrhizal Genomics Consortium"/>
            <person name="Kohler A."/>
            <person name="Kuo A."/>
            <person name="Nagy L.G."/>
            <person name="Floudas D."/>
            <person name="Copeland A."/>
            <person name="Barry K.W."/>
            <person name="Cichocki N."/>
            <person name="Veneault-Fourrey C."/>
            <person name="LaButti K."/>
            <person name="Lindquist E.A."/>
            <person name="Lipzen A."/>
            <person name="Lundell T."/>
            <person name="Morin E."/>
            <person name="Murat C."/>
            <person name="Riley R."/>
            <person name="Ohm R."/>
            <person name="Sun H."/>
            <person name="Tunlid A."/>
            <person name="Henrissat B."/>
            <person name="Grigoriev I.V."/>
            <person name="Hibbett D.S."/>
            <person name="Martin F."/>
        </authorList>
    </citation>
    <scope>NUCLEOTIDE SEQUENCE [LARGE SCALE GENOMIC DNA]</scope>
    <source>
        <strain evidence="2">441</strain>
    </source>
</reference>
<dbReference type="Proteomes" id="UP000054018">
    <property type="component" value="Unassembled WGS sequence"/>
</dbReference>
<dbReference type="EMBL" id="KN833712">
    <property type="protein sequence ID" value="KIK24957.1"/>
    <property type="molecule type" value="Genomic_DNA"/>
</dbReference>